<sequence length="961" mass="110450">MIMQMFNEIYKIRQYTRIFLRSSIKHVSTTQKIRSETLSIEKEKLPESGKKQYNLDDLLQHVHSGRNFYLKQLINVFPTIDFYHLKTDDAILLFKLCGSSIKDSSCDRRNNVCQDIYKKLKLTNNLNVKILNQYIKTCTDNKVLIYNQELLNNLEPNKETLSLLLENVCELGQIESALKILEIMKTNNIPLSPENMNNIILIHAVNGGLATAETVLKSLKSAKIELKDLHMLSLYKGLIKFQNFDDFKKAMETYPVHFNKSELIILIEELGLRDLDVWLNEIATLYSHLHVTREFQMEIEKVCIHLVHMGHPVSSMNIYKKFLEPRPSFGLSILKEMLHCNLDIETIISLAKDLVTDGLNPYILEHLTMLALKFKYEEPSWALLSNLKVIRPHYIWPLLVNNGKTNGEHGIFQVLDKAKKLNLHIDYETLEHYVIPYCHLENVELLMVKLQEQGLTLREILSPLLMVLLKNKNTKMASELCSQYNIPISGVGFLGSLAESWALTADSNPVVKLLARYCESNPTTSTDLVGVFLIYAAKRSQKMNTDQKYLKLTKLILGQSLRITLHSANEIKEIYQKFDKQFQKELYNNLHLLVDIALNLTENSSLRHPSDMNLDDLECHLIELQSKNMETRGVLRKLIQMHAKHGNTARVHELRDLFISSGYEESSGIKSAIMHNYVLGGHLQEALKIYNDLKINDSDFSLDSFKMIDLAKLSIENDKFDEGFSILKNEVSKCKIGNTQPIERNCKELLNTCKSVKQVDEVFEFLRKNRLCETTNMMLGPLVKARLKTGDLNAAVEKFVELAEKHKCTPLQFEIFRAILKEQNSILLEKALRATEKVHGVGPAQVGLIAVLAENGQETALRNVISNIKVPIQNLLQNRCKRWVKEGKCEPLKCLAKVCSSLRSKIVNLDFVYKCILELYDVKNDYKGALEFFKEIPEDYITTNLETELHRIQHKSMNIKN</sequence>
<dbReference type="PANTHER" id="PTHR46669">
    <property type="entry name" value="LEUCINE-RICH PPR MOTIF-CONTAINING PROTEIN, MITOCHONDRIAL"/>
    <property type="match status" value="1"/>
</dbReference>
<evidence type="ECO:0000313" key="3">
    <source>
        <dbReference type="Proteomes" id="UP001566132"/>
    </source>
</evidence>
<evidence type="ECO:0000256" key="1">
    <source>
        <dbReference type="PROSITE-ProRule" id="PRU00708"/>
    </source>
</evidence>
<protein>
    <recommendedName>
        <fullName evidence="4">Leucine-rich PPR motif-containing protein, mitochondrial</fullName>
    </recommendedName>
</protein>
<feature type="repeat" description="PPR" evidence="1">
    <location>
        <begin position="157"/>
        <end position="191"/>
    </location>
</feature>
<organism evidence="2 3">
    <name type="scientific">Hypothenemus hampei</name>
    <name type="common">Coffee berry borer</name>
    <dbReference type="NCBI Taxonomy" id="57062"/>
    <lineage>
        <taxon>Eukaryota</taxon>
        <taxon>Metazoa</taxon>
        <taxon>Ecdysozoa</taxon>
        <taxon>Arthropoda</taxon>
        <taxon>Hexapoda</taxon>
        <taxon>Insecta</taxon>
        <taxon>Pterygota</taxon>
        <taxon>Neoptera</taxon>
        <taxon>Endopterygota</taxon>
        <taxon>Coleoptera</taxon>
        <taxon>Polyphaga</taxon>
        <taxon>Cucujiformia</taxon>
        <taxon>Curculionidae</taxon>
        <taxon>Scolytinae</taxon>
        <taxon>Hypothenemus</taxon>
    </lineage>
</organism>
<dbReference type="Proteomes" id="UP001566132">
    <property type="component" value="Unassembled WGS sequence"/>
</dbReference>
<dbReference type="AlphaFoldDB" id="A0ABD1EZM3"/>
<reference evidence="2 3" key="1">
    <citation type="submission" date="2024-05" db="EMBL/GenBank/DDBJ databases">
        <title>Genetic variation in Jamaican populations of the coffee berry borer (Hypothenemus hampei).</title>
        <authorList>
            <person name="Errbii M."/>
            <person name="Myrie A."/>
        </authorList>
    </citation>
    <scope>NUCLEOTIDE SEQUENCE [LARGE SCALE GENOMIC DNA]</scope>
    <source>
        <strain evidence="2">JA-Hopewell-2020-01-JO</strain>
        <tissue evidence="2">Whole body</tissue>
    </source>
</reference>
<dbReference type="PANTHER" id="PTHR46669:SF2">
    <property type="entry name" value="EG:BACN32G11.3 PROTEIN"/>
    <property type="match status" value="1"/>
</dbReference>
<comment type="caution">
    <text evidence="2">The sequence shown here is derived from an EMBL/GenBank/DDBJ whole genome shotgun (WGS) entry which is preliminary data.</text>
</comment>
<dbReference type="Gene3D" id="1.25.40.10">
    <property type="entry name" value="Tetratricopeptide repeat domain"/>
    <property type="match status" value="2"/>
</dbReference>
<dbReference type="EMBL" id="JBDJPC010000004">
    <property type="protein sequence ID" value="KAL1506448.1"/>
    <property type="molecule type" value="Genomic_DNA"/>
</dbReference>
<evidence type="ECO:0000313" key="2">
    <source>
        <dbReference type="EMBL" id="KAL1506448.1"/>
    </source>
</evidence>
<keyword evidence="3" id="KW-1185">Reference proteome</keyword>
<dbReference type="InterPro" id="IPR011990">
    <property type="entry name" value="TPR-like_helical_dom_sf"/>
</dbReference>
<accession>A0ABD1EZM3</accession>
<dbReference type="InterPro" id="IPR002885">
    <property type="entry name" value="PPR_rpt"/>
</dbReference>
<gene>
    <name evidence="2" type="ORF">ABEB36_005813</name>
</gene>
<dbReference type="PROSITE" id="PS51375">
    <property type="entry name" value="PPR"/>
    <property type="match status" value="1"/>
</dbReference>
<proteinExistence type="predicted"/>
<dbReference type="InterPro" id="IPR033490">
    <property type="entry name" value="LRP130"/>
</dbReference>
<evidence type="ECO:0008006" key="4">
    <source>
        <dbReference type="Google" id="ProtNLM"/>
    </source>
</evidence>
<name>A0ABD1EZM3_HYPHA</name>